<keyword evidence="2" id="KW-1185">Reference proteome</keyword>
<evidence type="ECO:0000313" key="1">
    <source>
        <dbReference type="EMBL" id="GAA6131036.1"/>
    </source>
</evidence>
<sequence length="63" mass="6939">MTVEAMVQSVARMATCCSAGEAEVDAGMLAVFCAVSDKVRQKRRVQSGVWLALRDWVKRMTFG</sequence>
<comment type="caution">
    <text evidence="1">The sequence shown here is derived from an EMBL/GenBank/DDBJ whole genome shotgun (WGS) entry which is preliminary data.</text>
</comment>
<organism evidence="1 2">
    <name type="scientific">Halopseudomonas sabulinigri</name>
    <dbReference type="NCBI Taxonomy" id="472181"/>
    <lineage>
        <taxon>Bacteria</taxon>
        <taxon>Pseudomonadati</taxon>
        <taxon>Pseudomonadota</taxon>
        <taxon>Gammaproteobacteria</taxon>
        <taxon>Pseudomonadales</taxon>
        <taxon>Pseudomonadaceae</taxon>
        <taxon>Halopseudomonas</taxon>
    </lineage>
</organism>
<gene>
    <name evidence="1" type="ORF">NBRC116187_13960</name>
</gene>
<dbReference type="Proteomes" id="UP001486808">
    <property type="component" value="Unassembled WGS sequence"/>
</dbReference>
<protein>
    <submittedName>
        <fullName evidence="1">Uncharacterized protein</fullName>
    </submittedName>
</protein>
<name>A0ABP9ZNJ7_9GAMM</name>
<proteinExistence type="predicted"/>
<evidence type="ECO:0000313" key="2">
    <source>
        <dbReference type="Proteomes" id="UP001486808"/>
    </source>
</evidence>
<reference evidence="1 2" key="1">
    <citation type="submission" date="2024-04" db="EMBL/GenBank/DDBJ databases">
        <title>Draft genome sequence of Halopseudomonas sabulinigri NBRC 116187.</title>
        <authorList>
            <person name="Miyakawa T."/>
            <person name="Kusuya Y."/>
            <person name="Miura T."/>
        </authorList>
    </citation>
    <scope>NUCLEOTIDE SEQUENCE [LARGE SCALE GENOMIC DNA]</scope>
    <source>
        <strain evidence="1 2">4NH20-0042</strain>
    </source>
</reference>
<dbReference type="EMBL" id="BAABWD010000001">
    <property type="protein sequence ID" value="GAA6131036.1"/>
    <property type="molecule type" value="Genomic_DNA"/>
</dbReference>
<accession>A0ABP9ZNJ7</accession>